<dbReference type="InterPro" id="IPR035919">
    <property type="entry name" value="EAL_sf"/>
</dbReference>
<evidence type="ECO:0000259" key="3">
    <source>
        <dbReference type="PROSITE" id="PS50883"/>
    </source>
</evidence>
<dbReference type="SUPFAM" id="SSF52172">
    <property type="entry name" value="CheY-like"/>
    <property type="match status" value="1"/>
</dbReference>
<keyword evidence="1" id="KW-0597">Phosphoprotein</keyword>
<organism evidence="4 5">
    <name type="scientific">Pseudomonas parafulva</name>
    <dbReference type="NCBI Taxonomy" id="157782"/>
    <lineage>
        <taxon>Bacteria</taxon>
        <taxon>Pseudomonadati</taxon>
        <taxon>Pseudomonadota</taxon>
        <taxon>Gammaproteobacteria</taxon>
        <taxon>Pseudomonadales</taxon>
        <taxon>Pseudomonadaceae</taxon>
        <taxon>Pseudomonas</taxon>
    </lineage>
</organism>
<evidence type="ECO:0000313" key="5">
    <source>
        <dbReference type="Proteomes" id="UP000258127"/>
    </source>
</evidence>
<proteinExistence type="predicted"/>
<dbReference type="CDD" id="cd17546">
    <property type="entry name" value="REC_hyHK_CKI1_RcsC-like"/>
    <property type="match status" value="1"/>
</dbReference>
<dbReference type="InterPro" id="IPR050706">
    <property type="entry name" value="Cyclic-di-GMP_PDE-like"/>
</dbReference>
<dbReference type="GO" id="GO:0071111">
    <property type="term" value="F:cyclic-guanylate-specific phosphodiesterase activity"/>
    <property type="evidence" value="ECO:0007669"/>
    <property type="project" value="InterPro"/>
</dbReference>
<dbReference type="CDD" id="cd01948">
    <property type="entry name" value="EAL"/>
    <property type="match status" value="1"/>
</dbReference>
<dbReference type="SMART" id="SM00448">
    <property type="entry name" value="REC"/>
    <property type="match status" value="1"/>
</dbReference>
<dbReference type="Proteomes" id="UP000258127">
    <property type="component" value="Chromosome"/>
</dbReference>
<protein>
    <submittedName>
        <fullName evidence="4">EAL domain-containing protein</fullName>
    </submittedName>
</protein>
<dbReference type="GO" id="GO:0000160">
    <property type="term" value="P:phosphorelay signal transduction system"/>
    <property type="evidence" value="ECO:0007669"/>
    <property type="project" value="InterPro"/>
</dbReference>
<reference evidence="4 5" key="1">
    <citation type="submission" date="2018-08" db="EMBL/GenBank/DDBJ databases">
        <authorList>
            <person name="Lee Y."/>
            <person name="Kakembo D."/>
        </authorList>
    </citation>
    <scope>NUCLEOTIDE SEQUENCE [LARGE SCALE GENOMIC DNA]</scope>
    <source>
        <strain evidence="4 5">JBCS1880</strain>
    </source>
</reference>
<dbReference type="Gene3D" id="3.40.50.2300">
    <property type="match status" value="1"/>
</dbReference>
<dbReference type="Pfam" id="PF00072">
    <property type="entry name" value="Response_reg"/>
    <property type="match status" value="1"/>
</dbReference>
<dbReference type="EMBL" id="CP031641">
    <property type="protein sequence ID" value="AXO90717.1"/>
    <property type="molecule type" value="Genomic_DNA"/>
</dbReference>
<evidence type="ECO:0000313" key="4">
    <source>
        <dbReference type="EMBL" id="AXO90717.1"/>
    </source>
</evidence>
<feature type="modified residue" description="4-aspartylphosphate" evidence="1">
    <location>
        <position position="55"/>
    </location>
</feature>
<dbReference type="PANTHER" id="PTHR33121">
    <property type="entry name" value="CYCLIC DI-GMP PHOSPHODIESTERASE PDEF"/>
    <property type="match status" value="1"/>
</dbReference>
<feature type="domain" description="Response regulatory" evidence="2">
    <location>
        <begin position="5"/>
        <end position="125"/>
    </location>
</feature>
<dbReference type="PROSITE" id="PS50110">
    <property type="entry name" value="RESPONSE_REGULATORY"/>
    <property type="match status" value="1"/>
</dbReference>
<dbReference type="Pfam" id="PF00563">
    <property type="entry name" value="EAL"/>
    <property type="match status" value="1"/>
</dbReference>
<sequence>MNVYRVLIVEDHPFQHQYLANIFLATGGFEVELVWDGASALNRLSHNRYDLLLTDLMMPQMDGVQLIQQIAQLHRPPALALMTAASRRMLIGSAQAAKNLGLHVVGLISKPVRADEIVSLRKNLDLHIAEQVCGYGRQTRGCRSRATLIKALENEEIQAWFQPKKSLRDGGIVGAEALARWAHPIEGVLMPGDFLNDVEKAQLEIELLGSMLAQTLHAQAQWTKMGHPLPVSINLPTHLLDRGDLVDNLLRQVLASQADPRLITFELTESSTTRFSSDYYAGACRLRLMGFGLAQDDFGKGYSSYFNLVSTPFTELKIDRSLVSGCSDNEGQAAALLSITDLGRKLGLITVAEGAETQSELGVLRRIHCDLVQGFIISPAVARDDLAALLKIDGTGPALL</sequence>
<dbReference type="SMART" id="SM00052">
    <property type="entry name" value="EAL"/>
    <property type="match status" value="1"/>
</dbReference>
<gene>
    <name evidence="4" type="ORF">DZC75_22930</name>
</gene>
<dbReference type="KEGG" id="ppv:NJ69_19130"/>
<dbReference type="PROSITE" id="PS50883">
    <property type="entry name" value="EAL"/>
    <property type="match status" value="1"/>
</dbReference>
<dbReference type="Gene3D" id="3.20.20.450">
    <property type="entry name" value="EAL domain"/>
    <property type="match status" value="1"/>
</dbReference>
<keyword evidence="5" id="KW-1185">Reference proteome</keyword>
<evidence type="ECO:0000256" key="1">
    <source>
        <dbReference type="PROSITE-ProRule" id="PRU00169"/>
    </source>
</evidence>
<dbReference type="InterPro" id="IPR001633">
    <property type="entry name" value="EAL_dom"/>
</dbReference>
<dbReference type="InterPro" id="IPR001789">
    <property type="entry name" value="Sig_transdc_resp-reg_receiver"/>
</dbReference>
<dbReference type="PANTHER" id="PTHR33121:SF70">
    <property type="entry name" value="SIGNALING PROTEIN YKOW"/>
    <property type="match status" value="1"/>
</dbReference>
<feature type="domain" description="EAL" evidence="3">
    <location>
        <begin position="141"/>
        <end position="394"/>
    </location>
</feature>
<accession>A0AAI8KFM4</accession>
<dbReference type="SUPFAM" id="SSF141868">
    <property type="entry name" value="EAL domain-like"/>
    <property type="match status" value="1"/>
</dbReference>
<dbReference type="InterPro" id="IPR011006">
    <property type="entry name" value="CheY-like_superfamily"/>
</dbReference>
<dbReference type="RefSeq" id="WP_039582339.1">
    <property type="nucleotide sequence ID" value="NZ_CP009747.1"/>
</dbReference>
<evidence type="ECO:0000259" key="2">
    <source>
        <dbReference type="PROSITE" id="PS50110"/>
    </source>
</evidence>
<dbReference type="AlphaFoldDB" id="A0AAI8KFM4"/>
<name>A0AAI8KFM4_9PSED</name>